<dbReference type="Proteomes" id="UP000653411">
    <property type="component" value="Unassembled WGS sequence"/>
</dbReference>
<evidence type="ECO:0000256" key="6">
    <source>
        <dbReference type="SAM" id="Phobius"/>
    </source>
</evidence>
<organism evidence="7 8">
    <name type="scientific">Streptomyces fuscichromogenes</name>
    <dbReference type="NCBI Taxonomy" id="1324013"/>
    <lineage>
        <taxon>Bacteria</taxon>
        <taxon>Bacillati</taxon>
        <taxon>Actinomycetota</taxon>
        <taxon>Actinomycetes</taxon>
        <taxon>Kitasatosporales</taxon>
        <taxon>Streptomycetaceae</taxon>
        <taxon>Streptomyces</taxon>
    </lineage>
</organism>
<keyword evidence="4 6" id="KW-1133">Transmembrane helix</keyword>
<comment type="subcellular location">
    <subcellularLocation>
        <location evidence="1">Membrane</location>
        <topology evidence="1">Multi-pass membrane protein</topology>
    </subcellularLocation>
</comment>
<reference evidence="7" key="1">
    <citation type="journal article" date="2014" name="Int. J. Syst. Evol. Microbiol.">
        <title>Complete genome sequence of Corynebacterium casei LMG S-19264T (=DSM 44701T), isolated from a smear-ripened cheese.</title>
        <authorList>
            <consortium name="US DOE Joint Genome Institute (JGI-PGF)"/>
            <person name="Walter F."/>
            <person name="Albersmeier A."/>
            <person name="Kalinowski J."/>
            <person name="Ruckert C."/>
        </authorList>
    </citation>
    <scope>NUCLEOTIDE SEQUENCE</scope>
    <source>
        <strain evidence="7">CGMCC 4.7110</strain>
    </source>
</reference>
<evidence type="ECO:0000313" key="8">
    <source>
        <dbReference type="Proteomes" id="UP000653411"/>
    </source>
</evidence>
<gene>
    <name evidence="7" type="ORF">GCM10011578_022740</name>
</gene>
<dbReference type="EMBL" id="BMML01000004">
    <property type="protein sequence ID" value="GGN00897.1"/>
    <property type="molecule type" value="Genomic_DNA"/>
</dbReference>
<feature type="transmembrane region" description="Helical" evidence="6">
    <location>
        <begin position="184"/>
        <end position="207"/>
    </location>
</feature>
<evidence type="ECO:0000256" key="3">
    <source>
        <dbReference type="ARBA" id="ARBA00022692"/>
    </source>
</evidence>
<keyword evidence="8" id="KW-1185">Reference proteome</keyword>
<feature type="transmembrane region" description="Helical" evidence="6">
    <location>
        <begin position="244"/>
        <end position="263"/>
    </location>
</feature>
<name>A0A917XB35_9ACTN</name>
<dbReference type="Pfam" id="PF13520">
    <property type="entry name" value="AA_permease_2"/>
    <property type="match status" value="1"/>
</dbReference>
<feature type="transmembrane region" description="Helical" evidence="6">
    <location>
        <begin position="383"/>
        <end position="399"/>
    </location>
</feature>
<evidence type="ECO:0000256" key="2">
    <source>
        <dbReference type="ARBA" id="ARBA00022448"/>
    </source>
</evidence>
<feature type="transmembrane region" description="Helical" evidence="6">
    <location>
        <begin position="157"/>
        <end position="177"/>
    </location>
</feature>
<dbReference type="GO" id="GO:0016020">
    <property type="term" value="C:membrane"/>
    <property type="evidence" value="ECO:0007669"/>
    <property type="project" value="UniProtKB-SubCell"/>
</dbReference>
<dbReference type="RefSeq" id="WP_189262504.1">
    <property type="nucleotide sequence ID" value="NZ_BMML01000004.1"/>
</dbReference>
<evidence type="ECO:0000313" key="7">
    <source>
        <dbReference type="EMBL" id="GGN00897.1"/>
    </source>
</evidence>
<feature type="transmembrane region" description="Helical" evidence="6">
    <location>
        <begin position="328"/>
        <end position="351"/>
    </location>
</feature>
<feature type="transmembrane region" description="Helical" evidence="6">
    <location>
        <begin position="62"/>
        <end position="84"/>
    </location>
</feature>
<feature type="transmembrane region" description="Helical" evidence="6">
    <location>
        <begin position="462"/>
        <end position="480"/>
    </location>
</feature>
<evidence type="ECO:0000256" key="1">
    <source>
        <dbReference type="ARBA" id="ARBA00004141"/>
    </source>
</evidence>
<comment type="caution">
    <text evidence="7">The sequence shown here is derived from an EMBL/GenBank/DDBJ whole genome shotgun (WGS) entry which is preliminary data.</text>
</comment>
<dbReference type="AlphaFoldDB" id="A0A917XB35"/>
<dbReference type="PANTHER" id="PTHR43243:SF4">
    <property type="entry name" value="CATIONIC AMINO ACID TRANSPORTER 4"/>
    <property type="match status" value="1"/>
</dbReference>
<keyword evidence="2" id="KW-0813">Transport</keyword>
<protein>
    <submittedName>
        <fullName evidence="7">Amino acid permease</fullName>
    </submittedName>
</protein>
<feature type="transmembrane region" description="Helical" evidence="6">
    <location>
        <begin position="90"/>
        <end position="111"/>
    </location>
</feature>
<sequence length="498" mass="52942">MGSTLFRTKNVEQSIKDTEEPEHALKKSLSALDLTVFGVGVIIGTGIFVLTGTAAKNNAGPAVALSFVVAGVVCGLAALCYAEFASTVPVAGSAYTFSYASLGEFPAWIIGWDLVLELALGTAVVAVGWSGYIHSLLDNAGWHLPGYLSGRDGAHGFGFDILAAALVLVLTAILVVGMKLSARVTSVVVAIKVAVVLVVIIAGAFFIHSGNYSPFVPPKEPVPAGGNLKAPLIQLMIGWAPSNFGVMGIFTAASVVFFAFIGFDVVATAAEETRNPQRDVPRGIIGSLIICTALYVAVAIVVTGMQKYSELSVDAPLADAFKATGHPWFAGLISFGAAVGLTTVCMILLLGQSRVFFAMSRDGLLPRFFSHTHPRFRTPYRPTILLGVVIAIVAGFTSLSELAELVNIGTLFAFIVVAISVIILRNTRPDLERSFRTPWVPALPIVSVLASLWLMLNLPAETWLRFAIWMVIGFVVYFLYGRSHSRLAQAERTPADAP</sequence>
<feature type="transmembrane region" description="Helical" evidence="6">
    <location>
        <begin position="284"/>
        <end position="308"/>
    </location>
</feature>
<dbReference type="Gene3D" id="1.20.1740.10">
    <property type="entry name" value="Amino acid/polyamine transporter I"/>
    <property type="match status" value="1"/>
</dbReference>
<feature type="transmembrane region" description="Helical" evidence="6">
    <location>
        <begin position="405"/>
        <end position="424"/>
    </location>
</feature>
<evidence type="ECO:0000256" key="4">
    <source>
        <dbReference type="ARBA" id="ARBA00022989"/>
    </source>
</evidence>
<keyword evidence="3 6" id="KW-0812">Transmembrane</keyword>
<feature type="transmembrane region" description="Helical" evidence="6">
    <location>
        <begin position="118"/>
        <end position="137"/>
    </location>
</feature>
<keyword evidence="5 6" id="KW-0472">Membrane</keyword>
<dbReference type="PANTHER" id="PTHR43243">
    <property type="entry name" value="INNER MEMBRANE TRANSPORTER YGJI-RELATED"/>
    <property type="match status" value="1"/>
</dbReference>
<accession>A0A917XB35</accession>
<dbReference type="GO" id="GO:0015171">
    <property type="term" value="F:amino acid transmembrane transporter activity"/>
    <property type="evidence" value="ECO:0007669"/>
    <property type="project" value="TreeGrafter"/>
</dbReference>
<evidence type="ECO:0000256" key="5">
    <source>
        <dbReference type="ARBA" id="ARBA00023136"/>
    </source>
</evidence>
<proteinExistence type="predicted"/>
<dbReference type="PIRSF" id="PIRSF006060">
    <property type="entry name" value="AA_transporter"/>
    <property type="match status" value="1"/>
</dbReference>
<reference evidence="7" key="2">
    <citation type="submission" date="2020-09" db="EMBL/GenBank/DDBJ databases">
        <authorList>
            <person name="Sun Q."/>
            <person name="Zhou Y."/>
        </authorList>
    </citation>
    <scope>NUCLEOTIDE SEQUENCE</scope>
    <source>
        <strain evidence="7">CGMCC 4.7110</strain>
    </source>
</reference>
<feature type="transmembrane region" description="Helical" evidence="6">
    <location>
        <begin position="34"/>
        <end position="55"/>
    </location>
</feature>
<feature type="transmembrane region" description="Helical" evidence="6">
    <location>
        <begin position="436"/>
        <end position="456"/>
    </location>
</feature>
<dbReference type="InterPro" id="IPR002293">
    <property type="entry name" value="AA/rel_permease1"/>
</dbReference>